<organism evidence="1 2">
    <name type="scientific">Xenorhabdus doucetiae</name>
    <dbReference type="NCBI Taxonomy" id="351671"/>
    <lineage>
        <taxon>Bacteria</taxon>
        <taxon>Pseudomonadati</taxon>
        <taxon>Pseudomonadota</taxon>
        <taxon>Gammaproteobacteria</taxon>
        <taxon>Enterobacterales</taxon>
        <taxon>Morganellaceae</taxon>
        <taxon>Xenorhabdus</taxon>
    </lineage>
</organism>
<accession>A0A068QRS7</accession>
<dbReference type="HOGENOM" id="CLU_2756930_0_0_6"/>
<protein>
    <submittedName>
        <fullName evidence="1">Uncharacterized protein</fullName>
    </submittedName>
</protein>
<evidence type="ECO:0000313" key="1">
    <source>
        <dbReference type="EMBL" id="CDG17316.1"/>
    </source>
</evidence>
<dbReference type="Proteomes" id="UP000032721">
    <property type="component" value="Chromosome"/>
</dbReference>
<proteinExistence type="predicted"/>
<dbReference type="AlphaFoldDB" id="A0A068QRS7"/>
<gene>
    <name evidence="1" type="ORF">XDD1_1617</name>
</gene>
<name>A0A068QRS7_9GAMM</name>
<sequence>MSKRMRVNLDGFLLRSIFHKQGLLWGNTKGRVEKFGGIKANIAVIHLQHHLLFIGSLRISGIRFLGIKAI</sequence>
<evidence type="ECO:0000313" key="2">
    <source>
        <dbReference type="Proteomes" id="UP000032721"/>
    </source>
</evidence>
<reference evidence="1 2" key="1">
    <citation type="submission" date="2013-07" db="EMBL/GenBank/DDBJ databases">
        <authorList>
            <person name="Genoscope - CEA"/>
        </authorList>
    </citation>
    <scope>NUCLEOTIDE SEQUENCE [LARGE SCALE GENOMIC DNA]</scope>
    <source>
        <strain evidence="2">FRM16 / DSM 17909</strain>
    </source>
</reference>
<dbReference type="KEGG" id="xdo:XDD1_1617"/>
<dbReference type="EMBL" id="FO704550">
    <property type="protein sequence ID" value="CDG17316.1"/>
    <property type="molecule type" value="Genomic_DNA"/>
</dbReference>